<dbReference type="InterPro" id="IPR004358">
    <property type="entry name" value="Sig_transdc_His_kin-like_C"/>
</dbReference>
<dbReference type="Pfam" id="PF00512">
    <property type="entry name" value="HisKA"/>
    <property type="match status" value="1"/>
</dbReference>
<dbReference type="Gene3D" id="3.30.450.20">
    <property type="entry name" value="PAS domain"/>
    <property type="match status" value="1"/>
</dbReference>
<keyword evidence="8" id="KW-0902">Two-component regulatory system</keyword>
<dbReference type="PANTHER" id="PTHR43065:SF16">
    <property type="entry name" value="SENSORY HISTIDINE KINASE_PHOSPHATASE NTRB"/>
    <property type="match status" value="1"/>
</dbReference>
<name>A0A918UC18_9NEIS</name>
<dbReference type="EC" id="2.7.13.3" evidence="2"/>
<dbReference type="SUPFAM" id="SSF47384">
    <property type="entry name" value="Homodimeric domain of signal transducing histidine kinase"/>
    <property type="match status" value="1"/>
</dbReference>
<dbReference type="AlphaFoldDB" id="A0A918UC18"/>
<evidence type="ECO:0000256" key="8">
    <source>
        <dbReference type="ARBA" id="ARBA00023012"/>
    </source>
</evidence>
<dbReference type="EMBL" id="BMYX01000024">
    <property type="protein sequence ID" value="GGY27090.1"/>
    <property type="molecule type" value="Genomic_DNA"/>
</dbReference>
<dbReference type="PROSITE" id="PS50109">
    <property type="entry name" value="HIS_KIN"/>
    <property type="match status" value="1"/>
</dbReference>
<feature type="domain" description="Histidine kinase" evidence="14">
    <location>
        <begin position="140"/>
        <end position="353"/>
    </location>
</feature>
<reference evidence="15" key="2">
    <citation type="submission" date="2020-09" db="EMBL/GenBank/DDBJ databases">
        <authorList>
            <person name="Sun Q."/>
            <person name="Kim S."/>
        </authorList>
    </citation>
    <scope>NUCLEOTIDE SEQUENCE</scope>
    <source>
        <strain evidence="15">KCTC 32182</strain>
    </source>
</reference>
<keyword evidence="4" id="KW-0808">Transferase</keyword>
<keyword evidence="6 15" id="KW-0418">Kinase</keyword>
<evidence type="ECO:0000256" key="9">
    <source>
        <dbReference type="ARBA" id="ARBA00023231"/>
    </source>
</evidence>
<reference evidence="15" key="1">
    <citation type="journal article" date="2014" name="Int. J. Syst. Evol. Microbiol.">
        <title>Complete genome sequence of Corynebacterium casei LMG S-19264T (=DSM 44701T), isolated from a smear-ripened cheese.</title>
        <authorList>
            <consortium name="US DOE Joint Genome Institute (JGI-PGF)"/>
            <person name="Walter F."/>
            <person name="Albersmeier A."/>
            <person name="Kalinowski J."/>
            <person name="Ruckert C."/>
        </authorList>
    </citation>
    <scope>NUCLEOTIDE SEQUENCE</scope>
    <source>
        <strain evidence="15">KCTC 32182</strain>
    </source>
</reference>
<dbReference type="Pfam" id="PF02518">
    <property type="entry name" value="HATPase_c"/>
    <property type="match status" value="1"/>
</dbReference>
<dbReference type="SUPFAM" id="SSF55874">
    <property type="entry name" value="ATPase domain of HSP90 chaperone/DNA topoisomerase II/histidine kinase"/>
    <property type="match status" value="1"/>
</dbReference>
<dbReference type="SMART" id="SM00388">
    <property type="entry name" value="HisKA"/>
    <property type="match status" value="1"/>
</dbReference>
<evidence type="ECO:0000256" key="6">
    <source>
        <dbReference type="ARBA" id="ARBA00022777"/>
    </source>
</evidence>
<dbReference type="InterPro" id="IPR036097">
    <property type="entry name" value="HisK_dim/P_sf"/>
</dbReference>
<accession>A0A918UC18</accession>
<keyword evidence="3" id="KW-0597">Phosphoprotein</keyword>
<dbReference type="Gene3D" id="1.10.287.130">
    <property type="match status" value="1"/>
</dbReference>
<dbReference type="NCBIfam" id="NF008293">
    <property type="entry name" value="PRK11073.1"/>
    <property type="match status" value="1"/>
</dbReference>
<protein>
    <recommendedName>
        <fullName evidence="11">Sensory histidine kinase/phosphatase NtrB</fullName>
        <ecNumber evidence="2">2.7.13.3</ecNumber>
    </recommendedName>
    <alternativeName>
        <fullName evidence="12">Nitrogen regulation protein NR(II)</fullName>
    </alternativeName>
    <alternativeName>
        <fullName evidence="13">Nitrogen regulator II</fullName>
    </alternativeName>
</protein>
<proteinExistence type="predicted"/>
<sequence length="364" mass="40954">MQRMTTSSFAGLELLDTPVLILDPAGTPCFANPASENLLALGKRELLRHRFIDLFQPHPALAQAFLTVERFNTSFLEHDIELVPKHSDQPLHIALSITPVEHDSAHWLLVELRPLDQQLRIANEERLLLQQQANRELIRNLAHEIKNPLGGIRGAAQLLEHELSDRPDLKEYTGVIREESIRLQSLVDRLLAPHRHQVATQINIHEVLERVRSIVLAEHREGLSVQRDYDVSLPPLTADKEQLIQIVLNIVKNAVEAMKGRGALILRTRVARQVTLARRRHPLALKLQIIDDGPGVPEELRDHVFHPLVTGRADGTGLGLTLAQSFVHQHGGSIEFESRPGYTCFTVMLPLAPLNEPRNEATRS</sequence>
<dbReference type="InterPro" id="IPR036890">
    <property type="entry name" value="HATPase_C_sf"/>
</dbReference>
<evidence type="ECO:0000256" key="2">
    <source>
        <dbReference type="ARBA" id="ARBA00012438"/>
    </source>
</evidence>
<dbReference type="PRINTS" id="PR00344">
    <property type="entry name" value="BCTRLSENSOR"/>
</dbReference>
<dbReference type="SMART" id="SM00387">
    <property type="entry name" value="HATPase_c"/>
    <property type="match status" value="1"/>
</dbReference>
<evidence type="ECO:0000256" key="11">
    <source>
        <dbReference type="ARBA" id="ARBA00039567"/>
    </source>
</evidence>
<dbReference type="InterPro" id="IPR035965">
    <property type="entry name" value="PAS-like_dom_sf"/>
</dbReference>
<comment type="catalytic activity">
    <reaction evidence="1">
        <text>ATP + protein L-histidine = ADP + protein N-phospho-L-histidine.</text>
        <dbReference type="EC" id="2.7.13.3"/>
    </reaction>
</comment>
<keyword evidence="9" id="KW-0535">Nitrogen fixation</keyword>
<evidence type="ECO:0000256" key="3">
    <source>
        <dbReference type="ARBA" id="ARBA00022553"/>
    </source>
</evidence>
<evidence type="ECO:0000313" key="15">
    <source>
        <dbReference type="EMBL" id="GGY27090.1"/>
    </source>
</evidence>
<comment type="caution">
    <text evidence="15">The sequence shown here is derived from an EMBL/GenBank/DDBJ whole genome shotgun (WGS) entry which is preliminary data.</text>
</comment>
<keyword evidence="7" id="KW-0067">ATP-binding</keyword>
<dbReference type="PANTHER" id="PTHR43065">
    <property type="entry name" value="SENSOR HISTIDINE KINASE"/>
    <property type="match status" value="1"/>
</dbReference>
<evidence type="ECO:0000259" key="14">
    <source>
        <dbReference type="PROSITE" id="PS50109"/>
    </source>
</evidence>
<dbReference type="InterPro" id="IPR000014">
    <property type="entry name" value="PAS"/>
</dbReference>
<gene>
    <name evidence="15" type="primary">ntrB</name>
    <name evidence="15" type="ORF">GCM10011289_33140</name>
</gene>
<dbReference type="InterPro" id="IPR005467">
    <property type="entry name" value="His_kinase_dom"/>
</dbReference>
<dbReference type="SUPFAM" id="SSF55785">
    <property type="entry name" value="PYP-like sensor domain (PAS domain)"/>
    <property type="match status" value="1"/>
</dbReference>
<evidence type="ECO:0000256" key="10">
    <source>
        <dbReference type="ARBA" id="ARBA00037696"/>
    </source>
</evidence>
<dbReference type="InterPro" id="IPR003594">
    <property type="entry name" value="HATPase_dom"/>
</dbReference>
<dbReference type="GO" id="GO:0000155">
    <property type="term" value="F:phosphorelay sensor kinase activity"/>
    <property type="evidence" value="ECO:0007669"/>
    <property type="project" value="InterPro"/>
</dbReference>
<comment type="function">
    <text evidence="10">Member of the two-component regulatory system NtrB/NtrC, which controls expression of the nitrogen-regulated (ntr) genes in response to nitrogen limitation. Under conditions of nitrogen limitation, NtrB autophosphorylates and transfers the phosphoryl group to NtrC. In the presence of nitrogen, acts as a phosphatase that dephosphorylates and inactivates NtrC.</text>
</comment>
<dbReference type="CDD" id="cd00082">
    <property type="entry name" value="HisKA"/>
    <property type="match status" value="1"/>
</dbReference>
<dbReference type="CDD" id="cd00130">
    <property type="entry name" value="PAS"/>
    <property type="match status" value="1"/>
</dbReference>
<evidence type="ECO:0000256" key="5">
    <source>
        <dbReference type="ARBA" id="ARBA00022741"/>
    </source>
</evidence>
<keyword evidence="5" id="KW-0547">Nucleotide-binding</keyword>
<dbReference type="InterPro" id="IPR003661">
    <property type="entry name" value="HisK_dim/P_dom"/>
</dbReference>
<organism evidence="15 16">
    <name type="scientific">Paludibacterium paludis</name>
    <dbReference type="NCBI Taxonomy" id="1225769"/>
    <lineage>
        <taxon>Bacteria</taxon>
        <taxon>Pseudomonadati</taxon>
        <taxon>Pseudomonadota</taxon>
        <taxon>Betaproteobacteria</taxon>
        <taxon>Neisseriales</taxon>
        <taxon>Chromobacteriaceae</taxon>
        <taxon>Paludibacterium</taxon>
    </lineage>
</organism>
<dbReference type="Gene3D" id="3.30.565.10">
    <property type="entry name" value="Histidine kinase-like ATPase, C-terminal domain"/>
    <property type="match status" value="1"/>
</dbReference>
<keyword evidence="16" id="KW-1185">Reference proteome</keyword>
<dbReference type="Proteomes" id="UP000645257">
    <property type="component" value="Unassembled WGS sequence"/>
</dbReference>
<evidence type="ECO:0000313" key="16">
    <source>
        <dbReference type="Proteomes" id="UP000645257"/>
    </source>
</evidence>
<evidence type="ECO:0000256" key="7">
    <source>
        <dbReference type="ARBA" id="ARBA00022840"/>
    </source>
</evidence>
<evidence type="ECO:0000256" key="13">
    <source>
        <dbReference type="ARBA" id="ARBA00043094"/>
    </source>
</evidence>
<dbReference type="GO" id="GO:0005524">
    <property type="term" value="F:ATP binding"/>
    <property type="evidence" value="ECO:0007669"/>
    <property type="project" value="UniProtKB-KW"/>
</dbReference>
<evidence type="ECO:0000256" key="4">
    <source>
        <dbReference type="ARBA" id="ARBA00022679"/>
    </source>
</evidence>
<evidence type="ECO:0000256" key="12">
    <source>
        <dbReference type="ARBA" id="ARBA00042313"/>
    </source>
</evidence>
<evidence type="ECO:0000256" key="1">
    <source>
        <dbReference type="ARBA" id="ARBA00000085"/>
    </source>
</evidence>